<protein>
    <submittedName>
        <fullName evidence="1">Uncharacterized protein</fullName>
    </submittedName>
</protein>
<keyword evidence="2" id="KW-1185">Reference proteome</keyword>
<organism evidence="1 2">
    <name type="scientific">Tumebacillus permanentifrigoris</name>
    <dbReference type="NCBI Taxonomy" id="378543"/>
    <lineage>
        <taxon>Bacteria</taxon>
        <taxon>Bacillati</taxon>
        <taxon>Bacillota</taxon>
        <taxon>Bacilli</taxon>
        <taxon>Bacillales</taxon>
        <taxon>Alicyclobacillaceae</taxon>
        <taxon>Tumebacillus</taxon>
    </lineage>
</organism>
<evidence type="ECO:0000313" key="2">
    <source>
        <dbReference type="Proteomes" id="UP000245634"/>
    </source>
</evidence>
<evidence type="ECO:0000313" key="1">
    <source>
        <dbReference type="EMBL" id="PWK09661.1"/>
    </source>
</evidence>
<dbReference type="EMBL" id="QGGL01000013">
    <property type="protein sequence ID" value="PWK09661.1"/>
    <property type="molecule type" value="Genomic_DNA"/>
</dbReference>
<dbReference type="Proteomes" id="UP000245634">
    <property type="component" value="Unassembled WGS sequence"/>
</dbReference>
<accession>A0A316D7V5</accession>
<reference evidence="1 2" key="1">
    <citation type="submission" date="2018-05" db="EMBL/GenBank/DDBJ databases">
        <title>Genomic Encyclopedia of Type Strains, Phase IV (KMG-IV): sequencing the most valuable type-strain genomes for metagenomic binning, comparative biology and taxonomic classification.</title>
        <authorList>
            <person name="Goeker M."/>
        </authorList>
    </citation>
    <scope>NUCLEOTIDE SEQUENCE [LARGE SCALE GENOMIC DNA]</scope>
    <source>
        <strain evidence="1 2">DSM 18773</strain>
    </source>
</reference>
<dbReference type="AlphaFoldDB" id="A0A316D7V5"/>
<name>A0A316D7V5_9BACL</name>
<proteinExistence type="predicted"/>
<gene>
    <name evidence="1" type="ORF">C7459_11397</name>
</gene>
<comment type="caution">
    <text evidence="1">The sequence shown here is derived from an EMBL/GenBank/DDBJ whole genome shotgun (WGS) entry which is preliminary data.</text>
</comment>
<sequence length="113" mass="12331">MAQRRFDGLEEANEDEAALDRAGLSGCDRGGLLFVLPTCIKKSPVTLLGACGRFFFNSYCPAKNTYRATANTAITHISQCTSTFWVLSLPNALRAPFKITKATTPIEIPFAIE</sequence>